<keyword evidence="4" id="KW-1185">Reference proteome</keyword>
<evidence type="ECO:0000259" key="2">
    <source>
        <dbReference type="Pfam" id="PF07995"/>
    </source>
</evidence>
<dbReference type="Proteomes" id="UP000199673">
    <property type="component" value="Unassembled WGS sequence"/>
</dbReference>
<sequence>MYFILQQLYNAMKKNNLYLPIALLASGIALATSCAPKEKEVEVEPIDETFAVQTEQLLINVDTLYTEFDNPWGMTWLPDGRMLVTEKEGEVLIFKDDKYTGEKIQGLPEVWAQGQSGLLDITVHPKFDENGWIYISYGKPMPDSTSATTIMRFKLEGNNAVSQEELIQSVPAWKGGRHLGSRIVFDNDGYLYYSSGERGDTPTNAQDLTNSHGKIHRIHDDGRIPTDNPFVDTEGAVASIWTYGNRNPQGLYFDKENNKLFETEHGPQGGDELNLIEKGKNYGWPVITWGIDYDDTPVSDIQEKEGMEQPLTYYVPSIATAGMTMVTSDKYPAWKGDILIGALAKMHINRVDMNGAVTGNQEVMLQDIGRVRQVSQSPDGYIYAITQGTGLLVKLIPIR</sequence>
<keyword evidence="1" id="KW-0732">Signal</keyword>
<dbReference type="AlphaFoldDB" id="A0A1I7A3L6"/>
<dbReference type="PANTHER" id="PTHR19328">
    <property type="entry name" value="HEDGEHOG-INTERACTING PROTEIN"/>
    <property type="match status" value="1"/>
</dbReference>
<dbReference type="STRING" id="305507.SAMN04489724_1652"/>
<organism evidence="3 4">
    <name type="scientific">Algoriphagus locisalis</name>
    <dbReference type="NCBI Taxonomy" id="305507"/>
    <lineage>
        <taxon>Bacteria</taxon>
        <taxon>Pseudomonadati</taxon>
        <taxon>Bacteroidota</taxon>
        <taxon>Cytophagia</taxon>
        <taxon>Cytophagales</taxon>
        <taxon>Cyclobacteriaceae</taxon>
        <taxon>Algoriphagus</taxon>
    </lineage>
</organism>
<dbReference type="SUPFAM" id="SSF50952">
    <property type="entry name" value="Soluble quinoprotein glucose dehydrogenase"/>
    <property type="match status" value="1"/>
</dbReference>
<accession>A0A1I7A3L6</accession>
<gene>
    <name evidence="3" type="ORF">SAMN04489724_1652</name>
</gene>
<evidence type="ECO:0000313" key="4">
    <source>
        <dbReference type="Proteomes" id="UP000199673"/>
    </source>
</evidence>
<protein>
    <submittedName>
        <fullName evidence="3">Glucose/arabinose dehydrogenase, beta-propeller fold</fullName>
    </submittedName>
</protein>
<dbReference type="InterPro" id="IPR011041">
    <property type="entry name" value="Quinoprot_gluc/sorb_DH_b-prop"/>
</dbReference>
<proteinExistence type="predicted"/>
<feature type="domain" description="Glucose/Sorbosone dehydrogenase" evidence="2">
    <location>
        <begin position="68"/>
        <end position="390"/>
    </location>
</feature>
<dbReference type="InterPro" id="IPR011042">
    <property type="entry name" value="6-blade_b-propeller_TolB-like"/>
</dbReference>
<dbReference type="EMBL" id="FPBF01000002">
    <property type="protein sequence ID" value="SFT69485.1"/>
    <property type="molecule type" value="Genomic_DNA"/>
</dbReference>
<feature type="chain" id="PRO_5011740038" evidence="1">
    <location>
        <begin position="32"/>
        <end position="399"/>
    </location>
</feature>
<name>A0A1I7A3L6_9BACT</name>
<evidence type="ECO:0000313" key="3">
    <source>
        <dbReference type="EMBL" id="SFT69485.1"/>
    </source>
</evidence>
<dbReference type="Pfam" id="PF07995">
    <property type="entry name" value="GSDH"/>
    <property type="match status" value="1"/>
</dbReference>
<dbReference type="PANTHER" id="PTHR19328:SF75">
    <property type="entry name" value="ALDOSE SUGAR DEHYDROGENASE YLII"/>
    <property type="match status" value="1"/>
</dbReference>
<dbReference type="Gene3D" id="2.120.10.30">
    <property type="entry name" value="TolB, C-terminal domain"/>
    <property type="match status" value="1"/>
</dbReference>
<dbReference type="InterPro" id="IPR012938">
    <property type="entry name" value="Glc/Sorbosone_DH"/>
</dbReference>
<reference evidence="4" key="1">
    <citation type="submission" date="2016-10" db="EMBL/GenBank/DDBJ databases">
        <authorList>
            <person name="Varghese N."/>
            <person name="Submissions S."/>
        </authorList>
    </citation>
    <scope>NUCLEOTIDE SEQUENCE [LARGE SCALE GENOMIC DNA]</scope>
    <source>
        <strain evidence="4">DSM 23445</strain>
    </source>
</reference>
<evidence type="ECO:0000256" key="1">
    <source>
        <dbReference type="SAM" id="SignalP"/>
    </source>
</evidence>
<feature type="signal peptide" evidence="1">
    <location>
        <begin position="1"/>
        <end position="31"/>
    </location>
</feature>